<protein>
    <recommendedName>
        <fullName evidence="3">Attachment protein</fullName>
    </recommendedName>
</protein>
<dbReference type="Proteomes" id="UP000051254">
    <property type="component" value="Unassembled WGS sequence"/>
</dbReference>
<keyword evidence="2" id="KW-1185">Reference proteome</keyword>
<accession>A0A0R0BU55</accession>
<evidence type="ECO:0000313" key="2">
    <source>
        <dbReference type="Proteomes" id="UP000051254"/>
    </source>
</evidence>
<sequence>MLLQPHTWIVIANGARVRLLRNAGNATAVKLAEEAAPVLDDADVGPSGSQPQDANLAEAAFNRRLALWLNQQALNQRFEHLVLVADPASMGELRPQLHPQVSARTQAEITKDWTRLGIQDIAQALAQVEP</sequence>
<dbReference type="InterPro" id="IPR041374">
    <property type="entry name" value="BaeRF_family12"/>
</dbReference>
<reference evidence="1 2" key="1">
    <citation type="submission" date="2015-05" db="EMBL/GenBank/DDBJ databases">
        <title>Genome sequencing and analysis of members of genus Stenotrophomonas.</title>
        <authorList>
            <person name="Patil P.P."/>
            <person name="Midha S."/>
            <person name="Patil P.B."/>
        </authorList>
    </citation>
    <scope>NUCLEOTIDE SEQUENCE [LARGE SCALE GENOMIC DNA]</scope>
    <source>
        <strain evidence="1 2">DSM 17805</strain>
    </source>
</reference>
<evidence type="ECO:0000313" key="1">
    <source>
        <dbReference type="EMBL" id="KRG61052.1"/>
    </source>
</evidence>
<comment type="caution">
    <text evidence="1">The sequence shown here is derived from an EMBL/GenBank/DDBJ whole genome shotgun (WGS) entry which is preliminary data.</text>
</comment>
<dbReference type="EMBL" id="LDJH01000001">
    <property type="protein sequence ID" value="KRG61052.1"/>
    <property type="molecule type" value="Genomic_DNA"/>
</dbReference>
<gene>
    <name evidence="1" type="ORF">ABB25_00215</name>
</gene>
<dbReference type="OrthoDB" id="9812459at2"/>
<evidence type="ECO:0008006" key="3">
    <source>
        <dbReference type="Google" id="ProtNLM"/>
    </source>
</evidence>
<dbReference type="PATRIC" id="fig|266128.3.peg.47"/>
<dbReference type="AlphaFoldDB" id="A0A0R0BU55"/>
<dbReference type="Pfam" id="PF18856">
    <property type="entry name" value="baeRF_family12"/>
    <property type="match status" value="1"/>
</dbReference>
<name>A0A0R0BU55_9GAMM</name>
<dbReference type="STRING" id="266128.ABB25_00215"/>
<organism evidence="1 2">
    <name type="scientific">Stenotrophomonas koreensis</name>
    <dbReference type="NCBI Taxonomy" id="266128"/>
    <lineage>
        <taxon>Bacteria</taxon>
        <taxon>Pseudomonadati</taxon>
        <taxon>Pseudomonadota</taxon>
        <taxon>Gammaproteobacteria</taxon>
        <taxon>Lysobacterales</taxon>
        <taxon>Lysobacteraceae</taxon>
        <taxon>Stenotrophomonas</taxon>
    </lineage>
</organism>
<proteinExistence type="predicted"/>
<dbReference type="RefSeq" id="WP_057661968.1">
    <property type="nucleotide sequence ID" value="NZ_LDJH01000001.1"/>
</dbReference>